<keyword evidence="1" id="KW-0808">Transferase</keyword>
<dbReference type="AlphaFoldDB" id="A0A2S9K6C6"/>
<dbReference type="RefSeq" id="WP_105747694.1">
    <property type="nucleotide sequence ID" value="NZ_PVLQ01000020.1"/>
</dbReference>
<evidence type="ECO:0000256" key="1">
    <source>
        <dbReference type="ARBA" id="ARBA00022679"/>
    </source>
</evidence>
<evidence type="ECO:0000313" key="3">
    <source>
        <dbReference type="EMBL" id="PRD66023.1"/>
    </source>
</evidence>
<dbReference type="OrthoDB" id="433681at2"/>
<dbReference type="Gene3D" id="3.40.50.2000">
    <property type="entry name" value="Glycogen Phosphorylase B"/>
    <property type="match status" value="1"/>
</dbReference>
<protein>
    <recommendedName>
        <fullName evidence="2">Glycosyl transferase family 1 domain-containing protein</fullName>
    </recommendedName>
</protein>
<evidence type="ECO:0000313" key="4">
    <source>
        <dbReference type="Proteomes" id="UP000238589"/>
    </source>
</evidence>
<dbReference type="Pfam" id="PF00534">
    <property type="entry name" value="Glycos_transf_1"/>
    <property type="match status" value="1"/>
</dbReference>
<dbReference type="CDD" id="cd03801">
    <property type="entry name" value="GT4_PimA-like"/>
    <property type="match status" value="1"/>
</dbReference>
<feature type="domain" description="Glycosyl transferase family 1" evidence="2">
    <location>
        <begin position="206"/>
        <end position="329"/>
    </location>
</feature>
<dbReference type="GO" id="GO:0016757">
    <property type="term" value="F:glycosyltransferase activity"/>
    <property type="evidence" value="ECO:0007669"/>
    <property type="project" value="InterPro"/>
</dbReference>
<evidence type="ECO:0000259" key="2">
    <source>
        <dbReference type="Pfam" id="PF00534"/>
    </source>
</evidence>
<dbReference type="PANTHER" id="PTHR46401">
    <property type="entry name" value="GLYCOSYLTRANSFERASE WBBK-RELATED"/>
    <property type="match status" value="1"/>
</dbReference>
<organism evidence="3 4">
    <name type="scientific">Malikia granosa</name>
    <dbReference type="NCBI Taxonomy" id="263067"/>
    <lineage>
        <taxon>Bacteria</taxon>
        <taxon>Pseudomonadati</taxon>
        <taxon>Pseudomonadota</taxon>
        <taxon>Betaproteobacteria</taxon>
        <taxon>Burkholderiales</taxon>
        <taxon>Comamonadaceae</taxon>
        <taxon>Malikia</taxon>
    </lineage>
</organism>
<dbReference type="PANTHER" id="PTHR46401:SF2">
    <property type="entry name" value="GLYCOSYLTRANSFERASE WBBK-RELATED"/>
    <property type="match status" value="1"/>
</dbReference>
<reference evidence="3 4" key="1">
    <citation type="submission" date="2018-03" db="EMBL/GenBank/DDBJ databases">
        <title>Comparative genomics illustrates the genes involved in a hyperalkaliphilic mechanisms of Serpentinomonas isolated from highly-alkaline calcium-rich serpentinized springs.</title>
        <authorList>
            <person name="Suzuki S."/>
            <person name="Ishii S."/>
            <person name="Walworth N."/>
            <person name="Bird L."/>
            <person name="Kuenen J.G."/>
            <person name="Nealson K.H."/>
        </authorList>
    </citation>
    <scope>NUCLEOTIDE SEQUENCE [LARGE SCALE GENOMIC DNA]</scope>
    <source>
        <strain evidence="3 4">P1</strain>
    </source>
</reference>
<name>A0A2S9K6C6_9BURK</name>
<dbReference type="GO" id="GO:0009103">
    <property type="term" value="P:lipopolysaccharide biosynthetic process"/>
    <property type="evidence" value="ECO:0007669"/>
    <property type="project" value="TreeGrafter"/>
</dbReference>
<comment type="caution">
    <text evidence="3">The sequence shown here is derived from an EMBL/GenBank/DDBJ whole genome shotgun (WGS) entry which is preliminary data.</text>
</comment>
<dbReference type="EMBL" id="PVLQ01000020">
    <property type="protein sequence ID" value="PRD66023.1"/>
    <property type="molecule type" value="Genomic_DNA"/>
</dbReference>
<accession>A0A2S9K6C6</accession>
<dbReference type="InterPro" id="IPR001296">
    <property type="entry name" value="Glyco_trans_1"/>
</dbReference>
<keyword evidence="4" id="KW-1185">Reference proteome</keyword>
<dbReference type="Proteomes" id="UP000238589">
    <property type="component" value="Unassembled WGS sequence"/>
</dbReference>
<proteinExistence type="predicted"/>
<gene>
    <name evidence="3" type="ORF">C6P64_06010</name>
</gene>
<sequence>MQSIKELNKNKGRISVFCVTDYYIPGYLGGGPITTLYNMRYQLLNHVDLSIYTRDRDLGGITPYDGIKSNEWTKLPDGPVFYTSPNYFGWPGLIRAKKDKHFDVIYLNSFFSYRASISIAIRGWLYKNKLPPILLAPRGEFSRGALSIKSFKKKIYLAFSRFLGIYRNIHWHASTQSEAADIIRVIPDAKIHTAADLVTLQDDNQSVQFNNKKTDTLQIIFISRISPKKNLDGLLKILTKVNSKVDLDVYGPQEDSNYWKKCLDLSKNLPRNVKFKYCGELTPNEINSTFKKYDLFAFPTHGENFGHVIFESLCAGTPVITTNETPWKEDPSSGIRILPPNDLSAWKNCIEEYSHLTPEEFLDRRQSALRYAKKYLESSLATQDNLKMFFDVAEAPFKILPTKTFG</sequence>
<dbReference type="SUPFAM" id="SSF53756">
    <property type="entry name" value="UDP-Glycosyltransferase/glycogen phosphorylase"/>
    <property type="match status" value="1"/>
</dbReference>